<keyword evidence="5" id="KW-0413">Isomerase</keyword>
<accession>A0ABZ0IPR3</accession>
<sequence length="112" mass="12276">MLTVQKEHIISLRYTMKDDQGVLLEDRMSGRPVEFLYGSGDILPELESNLSGMAPGDVANLSFSTELGSSLVSYFFEVVVEGVRKATDNEIANGRPEGLKENKDCGPGCDCW</sequence>
<dbReference type="RefSeq" id="WP_317489727.1">
    <property type="nucleotide sequence ID" value="NZ_CP136051.1"/>
</dbReference>
<dbReference type="EC" id="5.2.1.8" evidence="2"/>
<dbReference type="Pfam" id="PF00254">
    <property type="entry name" value="FKBP_C"/>
    <property type="match status" value="1"/>
</dbReference>
<keyword evidence="6" id="KW-1185">Reference proteome</keyword>
<organism evidence="5 6">
    <name type="scientific">Imperialibacter roseus</name>
    <dbReference type="NCBI Taxonomy" id="1324217"/>
    <lineage>
        <taxon>Bacteria</taxon>
        <taxon>Pseudomonadati</taxon>
        <taxon>Bacteroidota</taxon>
        <taxon>Cytophagia</taxon>
        <taxon>Cytophagales</taxon>
        <taxon>Flammeovirgaceae</taxon>
        <taxon>Imperialibacter</taxon>
    </lineage>
</organism>
<keyword evidence="3" id="KW-0697">Rotamase</keyword>
<evidence type="ECO:0000256" key="2">
    <source>
        <dbReference type="ARBA" id="ARBA00013194"/>
    </source>
</evidence>
<evidence type="ECO:0000313" key="6">
    <source>
        <dbReference type="Proteomes" id="UP001302349"/>
    </source>
</evidence>
<gene>
    <name evidence="5" type="ORF">RT717_00185</name>
</gene>
<dbReference type="InterPro" id="IPR046357">
    <property type="entry name" value="PPIase_dom_sf"/>
</dbReference>
<dbReference type="SUPFAM" id="SSF54534">
    <property type="entry name" value="FKBP-like"/>
    <property type="match status" value="1"/>
</dbReference>
<evidence type="ECO:0000256" key="1">
    <source>
        <dbReference type="ARBA" id="ARBA00000971"/>
    </source>
</evidence>
<dbReference type="Gene3D" id="3.10.50.40">
    <property type="match status" value="1"/>
</dbReference>
<evidence type="ECO:0000313" key="5">
    <source>
        <dbReference type="EMBL" id="WOK07038.1"/>
    </source>
</evidence>
<comment type="catalytic activity">
    <reaction evidence="1">
        <text>[protein]-peptidylproline (omega=180) = [protein]-peptidylproline (omega=0)</text>
        <dbReference type="Rhea" id="RHEA:16237"/>
        <dbReference type="Rhea" id="RHEA-COMP:10747"/>
        <dbReference type="Rhea" id="RHEA-COMP:10748"/>
        <dbReference type="ChEBI" id="CHEBI:83833"/>
        <dbReference type="ChEBI" id="CHEBI:83834"/>
        <dbReference type="EC" id="5.2.1.8"/>
    </reaction>
</comment>
<protein>
    <recommendedName>
        <fullName evidence="2">peptidylprolyl isomerase</fullName>
        <ecNumber evidence="2">5.2.1.8</ecNumber>
    </recommendedName>
</protein>
<dbReference type="EMBL" id="CP136051">
    <property type="protein sequence ID" value="WOK07038.1"/>
    <property type="molecule type" value="Genomic_DNA"/>
</dbReference>
<name>A0ABZ0IPR3_9BACT</name>
<dbReference type="Proteomes" id="UP001302349">
    <property type="component" value="Chromosome"/>
</dbReference>
<dbReference type="GO" id="GO:0003755">
    <property type="term" value="F:peptidyl-prolyl cis-trans isomerase activity"/>
    <property type="evidence" value="ECO:0007669"/>
    <property type="project" value="UniProtKB-EC"/>
</dbReference>
<proteinExistence type="predicted"/>
<reference evidence="5 6" key="1">
    <citation type="journal article" date="2023" name="Microbiol. Resour. Announc.">
        <title>Complete Genome Sequence of Imperialibacter roseus strain P4T.</title>
        <authorList>
            <person name="Tizabi D.R."/>
            <person name="Bachvaroff T."/>
            <person name="Hill R.T."/>
        </authorList>
    </citation>
    <scope>NUCLEOTIDE SEQUENCE [LARGE SCALE GENOMIC DNA]</scope>
    <source>
        <strain evidence="5 6">P4T</strain>
    </source>
</reference>
<evidence type="ECO:0000259" key="4">
    <source>
        <dbReference type="Pfam" id="PF00254"/>
    </source>
</evidence>
<evidence type="ECO:0000256" key="3">
    <source>
        <dbReference type="ARBA" id="ARBA00023110"/>
    </source>
</evidence>
<dbReference type="InterPro" id="IPR001179">
    <property type="entry name" value="PPIase_FKBP_dom"/>
</dbReference>
<feature type="domain" description="PPIase FKBP-type" evidence="4">
    <location>
        <begin position="4"/>
        <end position="67"/>
    </location>
</feature>